<reference evidence="2 3" key="1">
    <citation type="submission" date="2018-09" db="EMBL/GenBank/DDBJ databases">
        <title>Genome sequence and characterization of the bcs clusters for the production of nanocellulose from the low pH resistant strain Komagataeibacter medellinensis ID13488.</title>
        <authorList>
            <person name="Hernandez-Arriaga A.M."/>
            <person name="Del Cerro C."/>
            <person name="Urbina L."/>
            <person name="Eceiza A."/>
            <person name="Retegi A."/>
            <person name="Prieto M.A."/>
        </authorList>
    </citation>
    <scope>NUCLEOTIDE SEQUENCE [LARGE SCALE GENOMIC DNA]</scope>
    <source>
        <strain evidence="2 3">ID13488</strain>
        <plasmid evidence="2">pKM01</plasmid>
    </source>
</reference>
<evidence type="ECO:0008006" key="4">
    <source>
        <dbReference type="Google" id="ProtNLM"/>
    </source>
</evidence>
<evidence type="ECO:0000313" key="3">
    <source>
        <dbReference type="Proteomes" id="UP000427842"/>
    </source>
</evidence>
<dbReference type="EMBL" id="QYAZ01000004">
    <property type="protein sequence ID" value="KAB8122190.1"/>
    <property type="molecule type" value="Genomic_DNA"/>
</dbReference>
<dbReference type="Proteomes" id="UP000427842">
    <property type="component" value="Unassembled WGS sequence"/>
</dbReference>
<proteinExistence type="predicted"/>
<name>A0ABQ6VSA2_9PROT</name>
<evidence type="ECO:0000313" key="2">
    <source>
        <dbReference type="EMBL" id="KAB8122190.1"/>
    </source>
</evidence>
<comment type="caution">
    <text evidence="2">The sequence shown here is derived from an EMBL/GenBank/DDBJ whole genome shotgun (WGS) entry which is preliminary data.</text>
</comment>
<protein>
    <recommendedName>
        <fullName evidence="4">Outer membrane protein</fullName>
    </recommendedName>
</protein>
<accession>A0ABQ6VSA2</accession>
<feature type="compositionally biased region" description="Low complexity" evidence="1">
    <location>
        <begin position="7"/>
        <end position="16"/>
    </location>
</feature>
<organism evidence="2 3">
    <name type="scientific">Komagataeibacter medellinensis</name>
    <dbReference type="NCBI Taxonomy" id="1177712"/>
    <lineage>
        <taxon>Bacteria</taxon>
        <taxon>Pseudomonadati</taxon>
        <taxon>Pseudomonadota</taxon>
        <taxon>Alphaproteobacteria</taxon>
        <taxon>Acetobacterales</taxon>
        <taxon>Acetobacteraceae</taxon>
        <taxon>Komagataeibacter</taxon>
    </lineage>
</organism>
<gene>
    <name evidence="2" type="ORF">D3W54_15895</name>
</gene>
<geneLocation type="plasmid" evidence="2">
    <name>pKM01</name>
</geneLocation>
<evidence type="ECO:0000256" key="1">
    <source>
        <dbReference type="SAM" id="MobiDB-lite"/>
    </source>
</evidence>
<keyword evidence="3" id="KW-1185">Reference proteome</keyword>
<keyword evidence="2" id="KW-0614">Plasmid</keyword>
<feature type="region of interest" description="Disordered" evidence="1">
    <location>
        <begin position="1"/>
        <end position="22"/>
    </location>
</feature>
<sequence length="466" mass="48925">MNSPNLTGTPTTTTPPDGDDSQKICNTAWVNSVITAGKLGYTPVRQGGVSNQGTNTVYIGWATDGSGLLATVDSSDLGPFAFESWVEGNYLNLTGGNITGTLTLQGTSVATVNTVNDAETDVKNWTGENYLSLSGGTLNGSLTVNSIIYGNSDVHVGSGKWLYTDNIKEETTGNNINVLSNMYAESGVNLFFNGASSITVPTVSASDNSTNAASTSFVNNQNYIKQQIDNNTYGITHIGFDHVTAEVSAQDSEGTWHLLADKNWTGENYLSLSGGTLNGSLTVNSIIYGNSDVHVGSGKWLYTDNIISETSGDNINFHSNMYAESGVNLFFDSANSVTVPTVSTSDNSTNAASTAYVKNSINSYSYSGTFSGGGYTILGNLLTQYFTVSNISAADTQNITFPKDFSGTPYSCVVTWSDTNNASSYANVEQGGLSSSGVIIRARANTSGNTWVNSGGTAYIIVSGPA</sequence>